<name>A0A9W9YVC1_9CNID</name>
<dbReference type="InterPro" id="IPR004299">
    <property type="entry name" value="MBOAT_fam"/>
</dbReference>
<organism evidence="7 8">
    <name type="scientific">Desmophyllum pertusum</name>
    <dbReference type="NCBI Taxonomy" id="174260"/>
    <lineage>
        <taxon>Eukaryota</taxon>
        <taxon>Metazoa</taxon>
        <taxon>Cnidaria</taxon>
        <taxon>Anthozoa</taxon>
        <taxon>Hexacorallia</taxon>
        <taxon>Scleractinia</taxon>
        <taxon>Caryophylliina</taxon>
        <taxon>Caryophylliidae</taxon>
        <taxon>Desmophyllum</taxon>
    </lineage>
</organism>
<sequence length="205" mass="24222">MVYQPYKSFSSEEIKSLLWDTARTLWWYFFLEGYLHFVYSTALTQDSSLFSSLSNWALTGVMYSQLQIFLIKYKVFYRCTGVLARVDGVEVPLPPRCVTTLYLFTDMWKYFDRGLNTWMKRYIYVPMGGSRRGVIRQIAARFLLLPLYGYWHGGHVYALWWFIPNWLGVVVESVAGIVLMFPSVKQLRRSFRQPRHAEFAPFLVL</sequence>
<feature type="transmembrane region" description="Helical" evidence="6">
    <location>
        <begin position="157"/>
        <end position="181"/>
    </location>
</feature>
<gene>
    <name evidence="7" type="ORF">OS493_005486</name>
</gene>
<comment type="caution">
    <text evidence="7">The sequence shown here is derived from an EMBL/GenBank/DDBJ whole genome shotgun (WGS) entry which is preliminary data.</text>
</comment>
<proteinExistence type="inferred from homology"/>
<dbReference type="InterPro" id="IPR051085">
    <property type="entry name" value="MB_O-acyltransferase"/>
</dbReference>
<dbReference type="GO" id="GO:0005783">
    <property type="term" value="C:endoplasmic reticulum"/>
    <property type="evidence" value="ECO:0007669"/>
    <property type="project" value="TreeGrafter"/>
</dbReference>
<dbReference type="GO" id="GO:0016020">
    <property type="term" value="C:membrane"/>
    <property type="evidence" value="ECO:0007669"/>
    <property type="project" value="UniProtKB-SubCell"/>
</dbReference>
<dbReference type="AlphaFoldDB" id="A0A9W9YVC1"/>
<evidence type="ECO:0000256" key="1">
    <source>
        <dbReference type="ARBA" id="ARBA00004141"/>
    </source>
</evidence>
<evidence type="ECO:0000256" key="4">
    <source>
        <dbReference type="ARBA" id="ARBA00023136"/>
    </source>
</evidence>
<reference evidence="7" key="1">
    <citation type="submission" date="2023-01" db="EMBL/GenBank/DDBJ databases">
        <title>Genome assembly of the deep-sea coral Lophelia pertusa.</title>
        <authorList>
            <person name="Herrera S."/>
            <person name="Cordes E."/>
        </authorList>
    </citation>
    <scope>NUCLEOTIDE SEQUENCE</scope>
    <source>
        <strain evidence="7">USNM1676648</strain>
        <tissue evidence="7">Polyp</tissue>
    </source>
</reference>
<protein>
    <submittedName>
        <fullName evidence="7">Uncharacterized protein</fullName>
    </submittedName>
</protein>
<dbReference type="Pfam" id="PF03062">
    <property type="entry name" value="MBOAT"/>
    <property type="match status" value="1"/>
</dbReference>
<comment type="similarity">
    <text evidence="5">Belongs to the membrane-bound acyltransferase family. HHAT subfamily.</text>
</comment>
<evidence type="ECO:0000256" key="3">
    <source>
        <dbReference type="ARBA" id="ARBA00022989"/>
    </source>
</evidence>
<dbReference type="PANTHER" id="PTHR13285:SF18">
    <property type="entry name" value="PROTEIN-CYSTEINE N-PALMITOYLTRANSFERASE RASP"/>
    <property type="match status" value="1"/>
</dbReference>
<feature type="transmembrane region" description="Helical" evidence="6">
    <location>
        <begin position="25"/>
        <end position="44"/>
    </location>
</feature>
<evidence type="ECO:0000256" key="5">
    <source>
        <dbReference type="ARBA" id="ARBA00038268"/>
    </source>
</evidence>
<dbReference type="Proteomes" id="UP001163046">
    <property type="component" value="Unassembled WGS sequence"/>
</dbReference>
<accession>A0A9W9YVC1</accession>
<keyword evidence="2 6" id="KW-0812">Transmembrane</keyword>
<dbReference type="OrthoDB" id="420606at2759"/>
<evidence type="ECO:0000256" key="6">
    <source>
        <dbReference type="SAM" id="Phobius"/>
    </source>
</evidence>
<dbReference type="EMBL" id="MU827303">
    <property type="protein sequence ID" value="KAJ7365379.1"/>
    <property type="molecule type" value="Genomic_DNA"/>
</dbReference>
<comment type="subcellular location">
    <subcellularLocation>
        <location evidence="1">Membrane</location>
        <topology evidence="1">Multi-pass membrane protein</topology>
    </subcellularLocation>
</comment>
<dbReference type="PANTHER" id="PTHR13285">
    <property type="entry name" value="ACYLTRANSFERASE"/>
    <property type="match status" value="1"/>
</dbReference>
<keyword evidence="4 6" id="KW-0472">Membrane</keyword>
<evidence type="ECO:0000313" key="8">
    <source>
        <dbReference type="Proteomes" id="UP001163046"/>
    </source>
</evidence>
<keyword evidence="3 6" id="KW-1133">Transmembrane helix</keyword>
<keyword evidence="8" id="KW-1185">Reference proteome</keyword>
<dbReference type="GO" id="GO:0016409">
    <property type="term" value="F:palmitoyltransferase activity"/>
    <property type="evidence" value="ECO:0007669"/>
    <property type="project" value="TreeGrafter"/>
</dbReference>
<evidence type="ECO:0000256" key="2">
    <source>
        <dbReference type="ARBA" id="ARBA00022692"/>
    </source>
</evidence>
<evidence type="ECO:0000313" key="7">
    <source>
        <dbReference type="EMBL" id="KAJ7365379.1"/>
    </source>
</evidence>